<gene>
    <name evidence="2" type="ORF">ECRASSUSDP1_LOCUS18098</name>
</gene>
<evidence type="ECO:0000313" key="3">
    <source>
        <dbReference type="Proteomes" id="UP001295684"/>
    </source>
</evidence>
<keyword evidence="3" id="KW-1185">Reference proteome</keyword>
<sequence>MAPINSQELAPALDSLCLDSFQSVENSAFDGCSKREIKEIHKKLDEINAMLPNIESSIMDLREITENSVRYSKRSVSLMKKMIKDNKKESCYSKDQLPDNIILNSEEDEELERPTLIKKRIIPAEDQSQECQDVVMCTSHKKETKIRRMFARKSHHKTDKYIVSYHITKLLQIESVLTGPEISRAFLGYLIENNCCVSEDQYVVDFSKDLRLVKLLDCRTIHIDEILKKLIELELISTYSEPDMSQQNALSSKEESKEDQSAFDGQDTIDVHGPSSAFQGPSLELILFRDRKETDSHDKNSSTNK</sequence>
<dbReference type="EMBL" id="CAMPGE010018294">
    <property type="protein sequence ID" value="CAI2376725.1"/>
    <property type="molecule type" value="Genomic_DNA"/>
</dbReference>
<organism evidence="2 3">
    <name type="scientific">Euplotes crassus</name>
    <dbReference type="NCBI Taxonomy" id="5936"/>
    <lineage>
        <taxon>Eukaryota</taxon>
        <taxon>Sar</taxon>
        <taxon>Alveolata</taxon>
        <taxon>Ciliophora</taxon>
        <taxon>Intramacronucleata</taxon>
        <taxon>Spirotrichea</taxon>
        <taxon>Hypotrichia</taxon>
        <taxon>Euplotida</taxon>
        <taxon>Euplotidae</taxon>
        <taxon>Moneuplotes</taxon>
    </lineage>
</organism>
<name>A0AAD1XPS3_EUPCR</name>
<accession>A0AAD1XPS3</accession>
<dbReference type="Proteomes" id="UP001295684">
    <property type="component" value="Unassembled WGS sequence"/>
</dbReference>
<evidence type="ECO:0000313" key="2">
    <source>
        <dbReference type="EMBL" id="CAI2376725.1"/>
    </source>
</evidence>
<comment type="caution">
    <text evidence="2">The sequence shown here is derived from an EMBL/GenBank/DDBJ whole genome shotgun (WGS) entry which is preliminary data.</text>
</comment>
<protein>
    <submittedName>
        <fullName evidence="2">Uncharacterized protein</fullName>
    </submittedName>
</protein>
<reference evidence="2" key="1">
    <citation type="submission" date="2023-07" db="EMBL/GenBank/DDBJ databases">
        <authorList>
            <consortium name="AG Swart"/>
            <person name="Singh M."/>
            <person name="Singh A."/>
            <person name="Seah K."/>
            <person name="Emmerich C."/>
        </authorList>
    </citation>
    <scope>NUCLEOTIDE SEQUENCE</scope>
    <source>
        <strain evidence="2">DP1</strain>
    </source>
</reference>
<evidence type="ECO:0000256" key="1">
    <source>
        <dbReference type="SAM" id="MobiDB-lite"/>
    </source>
</evidence>
<proteinExistence type="predicted"/>
<feature type="region of interest" description="Disordered" evidence="1">
    <location>
        <begin position="246"/>
        <end position="282"/>
    </location>
</feature>
<dbReference type="AlphaFoldDB" id="A0AAD1XPS3"/>